<dbReference type="Pfam" id="PF01473">
    <property type="entry name" value="Choline_bind_1"/>
    <property type="match status" value="2"/>
</dbReference>
<gene>
    <name evidence="13" type="primary">xly_1</name>
    <name evidence="13" type="ORF">CHLFYP18_03564</name>
</gene>
<dbReference type="InterPro" id="IPR018337">
    <property type="entry name" value="Cell_wall/Cho-bd_repeat"/>
</dbReference>
<reference evidence="13" key="1">
    <citation type="submission" date="2019-11" db="EMBL/GenBank/DDBJ databases">
        <authorList>
            <person name="Feng L."/>
        </authorList>
    </citation>
    <scope>NUCLEOTIDE SEQUENCE</scope>
    <source>
        <strain evidence="13">ChathewayiLFYP18</strain>
    </source>
</reference>
<evidence type="ECO:0000313" key="13">
    <source>
        <dbReference type="EMBL" id="VYU82738.1"/>
    </source>
</evidence>
<dbReference type="EMBL" id="CACRUH010000082">
    <property type="protein sequence ID" value="VYU82738.1"/>
    <property type="molecule type" value="Genomic_DNA"/>
</dbReference>
<evidence type="ECO:0000259" key="9">
    <source>
        <dbReference type="Pfam" id="PF02278"/>
    </source>
</evidence>
<dbReference type="CDD" id="cd01083">
    <property type="entry name" value="GAG_Lyase"/>
    <property type="match status" value="1"/>
</dbReference>
<dbReference type="InterPro" id="IPR012970">
    <property type="entry name" value="Lyase_8_alpha_N"/>
</dbReference>
<feature type="repeat" description="Cell wall-binding" evidence="6">
    <location>
        <begin position="1778"/>
        <end position="1799"/>
    </location>
</feature>
<dbReference type="PROSITE" id="PS51170">
    <property type="entry name" value="CW"/>
    <property type="match status" value="2"/>
</dbReference>
<keyword evidence="4 13" id="KW-0456">Lyase</keyword>
<dbReference type="RefSeq" id="WP_320952097.1">
    <property type="nucleotide sequence ID" value="NZ_CACRUH010000082.1"/>
</dbReference>
<dbReference type="Gene3D" id="2.60.220.10">
    <property type="entry name" value="Polysaccharide lyase family 8-like, C-terminal"/>
    <property type="match status" value="2"/>
</dbReference>
<feature type="signal peptide" evidence="8">
    <location>
        <begin position="1"/>
        <end position="29"/>
    </location>
</feature>
<dbReference type="Pfam" id="PF18998">
    <property type="entry name" value="Flg_new_2"/>
    <property type="match status" value="1"/>
</dbReference>
<evidence type="ECO:0000256" key="3">
    <source>
        <dbReference type="ARBA" id="ARBA00022737"/>
    </source>
</evidence>
<dbReference type="Pfam" id="PF02278">
    <property type="entry name" value="Lyase_8"/>
    <property type="match status" value="2"/>
</dbReference>
<comment type="similarity">
    <text evidence="1">Belongs to the polysaccharide lyase 8 family.</text>
</comment>
<keyword evidence="2 8" id="KW-0732">Signal</keyword>
<dbReference type="InterPro" id="IPR011013">
    <property type="entry name" value="Gal_mutarotase_sf_dom"/>
</dbReference>
<evidence type="ECO:0000256" key="7">
    <source>
        <dbReference type="SAM" id="MobiDB-lite"/>
    </source>
</evidence>
<dbReference type="SUPFAM" id="SSF48230">
    <property type="entry name" value="Chondroitin AC/alginate lyase"/>
    <property type="match status" value="1"/>
</dbReference>
<keyword evidence="3" id="KW-0677">Repeat</keyword>
<dbReference type="SUPFAM" id="SSF74650">
    <property type="entry name" value="Galactose mutarotase-like"/>
    <property type="match status" value="2"/>
</dbReference>
<sequence>MKRRGKNKWKQAVSMCLVFQMAVTSPAAAVTLPAGKQQSKFNTGQYAAVLDPSAGGGSLALFNGSQPDQAWNTMDEALVPGTTMLWDGSSGFRKLQITPEAVMSAGLNSGAATGIRLGNEAEGVKSWFLFEDEIICAGAGVKVRKEESGRLVTIVDTVPVTDTTKLALTNPKNGFRFVRAASKKGGLWESLIDTVTQGVHTERNWLSASSGSGASNSLDWSYVFGNGESGSYLTKESVYYRLNTKETDAAQLAELFLAPQETYQYTLVAGGTTDDYSNKSLYQTDARLLINTTAVQAAADVGEGAVAITKWEPGSVRVDNQVVPVTMDYPAALELKKDSSTGNIELTAAVMPSQQDGILEVILETAGKQILANSNPDALQEAVMGEKVILKFDTAAMKGNAATVTIEGKVPDTLTGEEITLVRGSDGRIKAPESLQGAIRWEVKIPKPDGSFVRNAGSSKIKRELKEGETDGDRKAGDADGSHIASVRGAADGYGMITAREKGTVTIVATDEHGTSAKWQVTVLYEDPDNLPEADSADYAAIRKRWKESIIGADLTAVDGGTEILVTIDGQAMAAWEAYAYRGQDSCQDIPWPEDAGAAGNADIAYEDDAVEFRPAFKKVLAMASAYAAKGSRYYKDSQMLSDMKHILNWLCSNCYTPKTQTDNWWTWEIGLPKDLIPALVLLYDDLTPEETALYTEALYFFQPDPYHEGLIGTGSTHAQGYRTAQGANIIDCSRTALGLGVLREDNELVYLASKAASETFVIQSVEDSTKIADQGYTSGFYADGSYLDHSHVPYLGSYGIEFLKGGVGLPPLLAKSPWDFPREVQENLEFYLKEGFLNGIYNGLMMDSLKGRSVSRPGASDRDSGREAMALMIQLMNSVSPEVEEELKGALKTWIDLDPGFLDTLTGAENMAVKEKAIEIRDDDSIVNSIQPVHKNMALMDRAVHRTDDFQLALSMYSERIQNTEIMNHENRYGWHQGSGMTYLYNCDVLQYTENFWNTVNPLRLAGTTVVSKDIGTGQPDSSGFAQGGDFRSKESWVGGSTIGTNGINGMSMTGEVRVKEGEGSPSIPYAPEFAAKKSWFMFGGQIVCLGAGITNTGESYPVESIIENRRLRPEQDNVLTVNGEAEDLPVQEADLEDIVAGSIDVSGTRIPEVSWAHLEGNVEGSDIGYYFPGGDQTVSVRKGRNAGDWSLIGTSKGEALETYLEMWFDHGANPENEAYEYVLLPGLSAEETEAYSKEPGITILKNTPEIQAAATADGLLTGVNFWTDGQAEIGAVAASRAASVMTEEDEDGVLTIAVSDPTMKNSGSVTVDIKRPAEEILTHDENVDVQLTENGVRLVVHTKGTNGNSSYASVRLTPSVIPPSVEHVVELITQAVETAEAASDYGAFDVVKAVKTAVSAVWSVSNEELAEYCMKDLLVLEELYREVMAARGNRVEVRVETPELMESPVTAAGLLLSVPWDDSLMPATPSQAKKATPSNAGYKAFGAARQSATPSTATPSTATPSTATPSTADSPASASSKEKKEAGVRAAVHSVILTVTENSDADWPEDRPRGDWSQSYKFQLCLEDENGVRSGPVAWKAPANVWMQFSEDEVQTDTIRAYSDTGSGEVQSLSVSLEEAGRICFVLPDSARVYLTGDKTTAAEEIFQVSIEEDLTGGRITASPMSGKKGTKVTVQAVPQSGYRLAGLSANGKSLTAGSDGRCTFVLREDTHLTGVFKRSGSSSSGSASGSSSGFNSGWKKSGEVWYYYDTNGRKTTGWLLDNGKWYWLDSSGAMKTGWLLNESDGFWYYLKPDGSMAEGWNSINGVWYYFAPQTEGSPGWSLVNGRWVYEKTEASYRPHGAMYSGCVTPDGYTVAEDGAWN</sequence>
<evidence type="ECO:0000259" key="11">
    <source>
        <dbReference type="Pfam" id="PF08124"/>
    </source>
</evidence>
<dbReference type="InterPro" id="IPR003159">
    <property type="entry name" value="Lyase_8_central_dom"/>
</dbReference>
<evidence type="ECO:0000256" key="2">
    <source>
        <dbReference type="ARBA" id="ARBA00022729"/>
    </source>
</evidence>
<feature type="compositionally biased region" description="Basic and acidic residues" evidence="7">
    <location>
        <begin position="461"/>
        <end position="481"/>
    </location>
</feature>
<dbReference type="GO" id="GO:0005576">
    <property type="term" value="C:extracellular region"/>
    <property type="evidence" value="ECO:0007669"/>
    <property type="project" value="InterPro"/>
</dbReference>
<feature type="repeat" description="Cell wall-binding" evidence="6">
    <location>
        <begin position="1758"/>
        <end position="1777"/>
    </location>
</feature>
<feature type="compositionally biased region" description="Low complexity" evidence="7">
    <location>
        <begin position="1722"/>
        <end position="1739"/>
    </location>
</feature>
<feature type="compositionally biased region" description="Low complexity" evidence="7">
    <location>
        <begin position="1493"/>
        <end position="1521"/>
    </location>
</feature>
<feature type="active site" evidence="5">
    <location>
        <position position="799"/>
    </location>
</feature>
<dbReference type="Gene3D" id="1.50.10.100">
    <property type="entry name" value="Chondroitin AC/alginate lyase"/>
    <property type="match status" value="1"/>
</dbReference>
<dbReference type="PANTHER" id="PTHR38481">
    <property type="entry name" value="HYALURONATE LYASE"/>
    <property type="match status" value="1"/>
</dbReference>
<feature type="region of interest" description="Disordered" evidence="7">
    <location>
        <begin position="1487"/>
        <end position="1529"/>
    </location>
</feature>
<dbReference type="Pfam" id="PF02884">
    <property type="entry name" value="Lyase_8_C"/>
    <property type="match status" value="2"/>
</dbReference>
<protein>
    <submittedName>
        <fullName evidence="13">Xanthan lyase</fullName>
        <ecNumber evidence="13">4.2.2.12</ecNumber>
    </submittedName>
</protein>
<dbReference type="GO" id="GO:0030246">
    <property type="term" value="F:carbohydrate binding"/>
    <property type="evidence" value="ECO:0007669"/>
    <property type="project" value="InterPro"/>
</dbReference>
<dbReference type="InterPro" id="IPR044060">
    <property type="entry name" value="Bacterial_rp_domain"/>
</dbReference>
<proteinExistence type="inferred from homology"/>
<dbReference type="SUPFAM" id="SSF49863">
    <property type="entry name" value="Hyaluronate lyase-like, C-terminal domain"/>
    <property type="match status" value="2"/>
</dbReference>
<dbReference type="GO" id="GO:0005975">
    <property type="term" value="P:carbohydrate metabolic process"/>
    <property type="evidence" value="ECO:0007669"/>
    <property type="project" value="InterPro"/>
</dbReference>
<feature type="domain" description="Polysaccharide lyase family 8 C-terminal" evidence="10">
    <location>
        <begin position="288"/>
        <end position="343"/>
    </location>
</feature>
<evidence type="ECO:0000256" key="6">
    <source>
        <dbReference type="PROSITE-ProRule" id="PRU00591"/>
    </source>
</evidence>
<evidence type="ECO:0000256" key="1">
    <source>
        <dbReference type="ARBA" id="ARBA00006699"/>
    </source>
</evidence>
<accession>A0A6N3I1X0</accession>
<evidence type="ECO:0000256" key="8">
    <source>
        <dbReference type="SAM" id="SignalP"/>
    </source>
</evidence>
<evidence type="ECO:0000256" key="4">
    <source>
        <dbReference type="ARBA" id="ARBA00023239"/>
    </source>
</evidence>
<feature type="region of interest" description="Disordered" evidence="7">
    <location>
        <begin position="458"/>
        <end position="481"/>
    </location>
</feature>
<dbReference type="InterPro" id="IPR008929">
    <property type="entry name" value="Chondroitin_lyas"/>
</dbReference>
<dbReference type="InterPro" id="IPR014718">
    <property type="entry name" value="GH-type_carb-bd"/>
</dbReference>
<dbReference type="InterPro" id="IPR038970">
    <property type="entry name" value="Lyase_8"/>
</dbReference>
<feature type="domain" description="Polysaccharide lyase family 8 C-terminal" evidence="10">
    <location>
        <begin position="1244"/>
        <end position="1309"/>
    </location>
</feature>
<dbReference type="InterPro" id="IPR011071">
    <property type="entry name" value="Lyase_8-like_C"/>
</dbReference>
<name>A0A6N3I1X0_9FIRM</name>
<dbReference type="Gene3D" id="2.70.98.10">
    <property type="match status" value="2"/>
</dbReference>
<dbReference type="Pfam" id="PF08124">
    <property type="entry name" value="Lyase_8_N"/>
    <property type="match status" value="1"/>
</dbReference>
<feature type="region of interest" description="Disordered" evidence="7">
    <location>
        <begin position="1720"/>
        <end position="1739"/>
    </location>
</feature>
<dbReference type="PANTHER" id="PTHR38481:SF1">
    <property type="entry name" value="HYALURONATE LYASE"/>
    <property type="match status" value="1"/>
</dbReference>
<evidence type="ECO:0000259" key="10">
    <source>
        <dbReference type="Pfam" id="PF02884"/>
    </source>
</evidence>
<dbReference type="SUPFAM" id="SSF69360">
    <property type="entry name" value="Cell wall binding repeat"/>
    <property type="match status" value="1"/>
</dbReference>
<dbReference type="Gene3D" id="2.10.270.10">
    <property type="entry name" value="Cholin Binding"/>
    <property type="match status" value="2"/>
</dbReference>
<dbReference type="GO" id="GO:0047492">
    <property type="term" value="F:xanthan lyase activity"/>
    <property type="evidence" value="ECO:0007669"/>
    <property type="project" value="UniProtKB-EC"/>
</dbReference>
<feature type="active site" evidence="5">
    <location>
        <position position="853"/>
    </location>
</feature>
<feature type="domain" description="Polysaccharide lyase family 8 central" evidence="9">
    <location>
        <begin position="62"/>
        <end position="228"/>
    </location>
</feature>
<dbReference type="InterPro" id="IPR004103">
    <property type="entry name" value="Lyase_8_C"/>
</dbReference>
<evidence type="ECO:0000256" key="5">
    <source>
        <dbReference type="PIRSR" id="PIRSR638970-1"/>
    </source>
</evidence>
<feature type="chain" id="PRO_5027023355" evidence="8">
    <location>
        <begin position="30"/>
        <end position="1864"/>
    </location>
</feature>
<dbReference type="Pfam" id="PF19127">
    <property type="entry name" value="Choline_bind_3"/>
    <property type="match status" value="1"/>
</dbReference>
<dbReference type="EC" id="4.2.2.12" evidence="13"/>
<feature type="domain" description="Polysaccharide lyase family 8 central" evidence="9">
    <location>
        <begin position="940"/>
        <end position="1230"/>
    </location>
</feature>
<feature type="active site" evidence="5">
    <location>
        <position position="790"/>
    </location>
</feature>
<feature type="domain" description="Bacterial repeat" evidence="12">
    <location>
        <begin position="1658"/>
        <end position="1721"/>
    </location>
</feature>
<evidence type="ECO:0000259" key="12">
    <source>
        <dbReference type="Pfam" id="PF18998"/>
    </source>
</evidence>
<organism evidence="13">
    <name type="scientific">Hungatella hathewayi</name>
    <dbReference type="NCBI Taxonomy" id="154046"/>
    <lineage>
        <taxon>Bacteria</taxon>
        <taxon>Bacillati</taxon>
        <taxon>Bacillota</taxon>
        <taxon>Clostridia</taxon>
        <taxon>Lachnospirales</taxon>
        <taxon>Lachnospiraceae</taxon>
        <taxon>Hungatella</taxon>
    </lineage>
</organism>
<feature type="domain" description="Polysaccharide lyase 8 N-terminal alpha-helical" evidence="11">
    <location>
        <begin position="610"/>
        <end position="893"/>
    </location>
</feature>